<organism evidence="2 3">
    <name type="scientific">Scytonema hofmannii FACHB-248</name>
    <dbReference type="NCBI Taxonomy" id="1842502"/>
    <lineage>
        <taxon>Bacteria</taxon>
        <taxon>Bacillati</taxon>
        <taxon>Cyanobacteriota</taxon>
        <taxon>Cyanophyceae</taxon>
        <taxon>Nostocales</taxon>
        <taxon>Scytonemataceae</taxon>
        <taxon>Scytonema</taxon>
    </lineage>
</organism>
<sequence length="85" mass="9358">MSNVQYDRAGEPNLGRTKASSRYASTILPPNSNNAIAPKNEAINALKTPPEADFVLNCSDADRLLWRMIQRFGAEKSDSAIAHLR</sequence>
<comment type="caution">
    <text evidence="2">The sequence shown here is derived from an EMBL/GenBank/DDBJ whole genome shotgun (WGS) entry which is preliminary data.</text>
</comment>
<proteinExistence type="predicted"/>
<evidence type="ECO:0000313" key="2">
    <source>
        <dbReference type="EMBL" id="MBD2605634.1"/>
    </source>
</evidence>
<keyword evidence="3" id="KW-1185">Reference proteome</keyword>
<protein>
    <submittedName>
        <fullName evidence="2">Uncharacterized protein</fullName>
    </submittedName>
</protein>
<feature type="region of interest" description="Disordered" evidence="1">
    <location>
        <begin position="1"/>
        <end position="36"/>
    </location>
</feature>
<reference evidence="2 3" key="1">
    <citation type="journal article" date="2020" name="ISME J.">
        <title>Comparative genomics reveals insights into cyanobacterial evolution and habitat adaptation.</title>
        <authorList>
            <person name="Chen M.Y."/>
            <person name="Teng W.K."/>
            <person name="Zhao L."/>
            <person name="Hu C.X."/>
            <person name="Zhou Y.K."/>
            <person name="Han B.P."/>
            <person name="Song L.R."/>
            <person name="Shu W.S."/>
        </authorList>
    </citation>
    <scope>NUCLEOTIDE SEQUENCE [LARGE SCALE GENOMIC DNA]</scope>
    <source>
        <strain evidence="2 3">FACHB-248</strain>
    </source>
</reference>
<dbReference type="RefSeq" id="WP_029633547.1">
    <property type="nucleotide sequence ID" value="NZ_JACJTA010000026.1"/>
</dbReference>
<evidence type="ECO:0000256" key="1">
    <source>
        <dbReference type="SAM" id="MobiDB-lite"/>
    </source>
</evidence>
<feature type="compositionally biased region" description="Polar residues" evidence="1">
    <location>
        <begin position="18"/>
        <end position="35"/>
    </location>
</feature>
<dbReference type="EMBL" id="JACJTA010000026">
    <property type="protein sequence ID" value="MBD2605634.1"/>
    <property type="molecule type" value="Genomic_DNA"/>
</dbReference>
<dbReference type="Proteomes" id="UP000660380">
    <property type="component" value="Unassembled WGS sequence"/>
</dbReference>
<name>A0ABR8GRH2_9CYAN</name>
<evidence type="ECO:0000313" key="3">
    <source>
        <dbReference type="Proteomes" id="UP000660380"/>
    </source>
</evidence>
<gene>
    <name evidence="2" type="ORF">H6G81_14125</name>
</gene>
<accession>A0ABR8GRH2</accession>